<keyword evidence="1" id="KW-1003">Cell membrane</keyword>
<dbReference type="GO" id="GO:0005886">
    <property type="term" value="C:plasma membrane"/>
    <property type="evidence" value="ECO:0007669"/>
    <property type="project" value="TreeGrafter"/>
</dbReference>
<evidence type="ECO:0000256" key="1">
    <source>
        <dbReference type="ARBA" id="ARBA00022475"/>
    </source>
</evidence>
<dbReference type="PANTHER" id="PTHR48090">
    <property type="entry name" value="UNDECAPRENYL-PHOSPHATE 4-DEOXY-4-FORMAMIDO-L-ARABINOSE TRANSFERASE-RELATED"/>
    <property type="match status" value="1"/>
</dbReference>
<protein>
    <submittedName>
        <fullName evidence="9">Glycosyltransferase</fullName>
    </submittedName>
</protein>
<evidence type="ECO:0000256" key="3">
    <source>
        <dbReference type="ARBA" id="ARBA00022679"/>
    </source>
</evidence>
<sequence>MTNKYSLTIFFPCYNEEQNVARVAGEALQTAKQISDDFEIIIVNDGSKDRTGEIADRLAEQSPEIRVVHHEVNQGYGAALQSGFKNASKELVFYTDGDGQFKIEEINKLLPLIDKYDIVSGYRIKRQDALMRKVNAYLWSALVNALFKIKVSDVDSAFKLYRRKIFDEITLSSQGALIDTEIL</sequence>
<dbReference type="InterPro" id="IPR050256">
    <property type="entry name" value="Glycosyltransferase_2"/>
</dbReference>
<keyword evidence="3 9" id="KW-0808">Transferase</keyword>
<keyword evidence="6" id="KW-1133">Transmembrane helix</keyword>
<organism evidence="9 10">
    <name type="scientific">Pelotomaculum thermopropionicum</name>
    <dbReference type="NCBI Taxonomy" id="110500"/>
    <lineage>
        <taxon>Bacteria</taxon>
        <taxon>Bacillati</taxon>
        <taxon>Bacillota</taxon>
        <taxon>Clostridia</taxon>
        <taxon>Eubacteriales</taxon>
        <taxon>Desulfotomaculaceae</taxon>
        <taxon>Pelotomaculum</taxon>
    </lineage>
</organism>
<dbReference type="AlphaFoldDB" id="A0A124FYJ9"/>
<evidence type="ECO:0000256" key="7">
    <source>
        <dbReference type="ARBA" id="ARBA00023136"/>
    </source>
</evidence>
<keyword evidence="2" id="KW-0328">Glycosyltransferase</keyword>
<feature type="domain" description="Glycosyltransferase 2-like" evidence="8">
    <location>
        <begin position="8"/>
        <end position="169"/>
    </location>
</feature>
<evidence type="ECO:0000256" key="5">
    <source>
        <dbReference type="ARBA" id="ARBA00022985"/>
    </source>
</evidence>
<dbReference type="Gene3D" id="3.90.550.10">
    <property type="entry name" value="Spore Coat Polysaccharide Biosynthesis Protein SpsA, Chain A"/>
    <property type="match status" value="1"/>
</dbReference>
<dbReference type="Pfam" id="PF00535">
    <property type="entry name" value="Glycos_transf_2"/>
    <property type="match status" value="1"/>
</dbReference>
<keyword evidence="5" id="KW-0448">Lipopolysaccharide biosynthesis</keyword>
<comment type="caution">
    <text evidence="9">The sequence shown here is derived from an EMBL/GenBank/DDBJ whole genome shotgun (WGS) entry which is preliminary data.</text>
</comment>
<evidence type="ECO:0000256" key="4">
    <source>
        <dbReference type="ARBA" id="ARBA00022692"/>
    </source>
</evidence>
<dbReference type="SUPFAM" id="SSF53448">
    <property type="entry name" value="Nucleotide-diphospho-sugar transferases"/>
    <property type="match status" value="1"/>
</dbReference>
<dbReference type="CDD" id="cd04179">
    <property type="entry name" value="DPM_DPG-synthase_like"/>
    <property type="match status" value="1"/>
</dbReference>
<dbReference type="InterPro" id="IPR001173">
    <property type="entry name" value="Glyco_trans_2-like"/>
</dbReference>
<dbReference type="EMBL" id="LGGS01000153">
    <property type="protein sequence ID" value="KUK81416.1"/>
    <property type="molecule type" value="Genomic_DNA"/>
</dbReference>
<evidence type="ECO:0000313" key="9">
    <source>
        <dbReference type="EMBL" id="KUK81416.1"/>
    </source>
</evidence>
<proteinExistence type="predicted"/>
<name>A0A124FYJ9_9FIRM</name>
<dbReference type="GO" id="GO:0009103">
    <property type="term" value="P:lipopolysaccharide biosynthetic process"/>
    <property type="evidence" value="ECO:0007669"/>
    <property type="project" value="UniProtKB-KW"/>
</dbReference>
<dbReference type="PANTHER" id="PTHR48090:SF3">
    <property type="entry name" value="UNDECAPRENYL-PHOSPHATE 4-DEOXY-4-FORMAMIDO-L-ARABINOSE TRANSFERASE"/>
    <property type="match status" value="1"/>
</dbReference>
<evidence type="ECO:0000256" key="2">
    <source>
        <dbReference type="ARBA" id="ARBA00022676"/>
    </source>
</evidence>
<keyword evidence="4" id="KW-0812">Transmembrane</keyword>
<evidence type="ECO:0000256" key="6">
    <source>
        <dbReference type="ARBA" id="ARBA00022989"/>
    </source>
</evidence>
<keyword evidence="7" id="KW-0472">Membrane</keyword>
<dbReference type="InterPro" id="IPR029044">
    <property type="entry name" value="Nucleotide-diphossugar_trans"/>
</dbReference>
<gene>
    <name evidence="9" type="ORF">XD97_0653</name>
</gene>
<dbReference type="Proteomes" id="UP000054705">
    <property type="component" value="Unassembled WGS sequence"/>
</dbReference>
<accession>A0A124FYJ9</accession>
<feature type="non-terminal residue" evidence="9">
    <location>
        <position position="183"/>
    </location>
</feature>
<dbReference type="GO" id="GO:0099621">
    <property type="term" value="F:undecaprenyl-phosphate 4-deoxy-4-formamido-L-arabinose transferase activity"/>
    <property type="evidence" value="ECO:0007669"/>
    <property type="project" value="TreeGrafter"/>
</dbReference>
<reference evidence="10" key="1">
    <citation type="journal article" date="2015" name="MBio">
        <title>Genome-Resolved Metagenomic Analysis Reveals Roles for Candidate Phyla and Other Microbial Community Members in Biogeochemical Transformations in Oil Reservoirs.</title>
        <authorList>
            <person name="Hu P."/>
            <person name="Tom L."/>
            <person name="Singh A."/>
            <person name="Thomas B.C."/>
            <person name="Baker B.J."/>
            <person name="Piceno Y.M."/>
            <person name="Andersen G.L."/>
            <person name="Banfield J.F."/>
        </authorList>
    </citation>
    <scope>NUCLEOTIDE SEQUENCE [LARGE SCALE GENOMIC DNA]</scope>
</reference>
<evidence type="ECO:0000313" key="10">
    <source>
        <dbReference type="Proteomes" id="UP000054705"/>
    </source>
</evidence>
<evidence type="ECO:0000259" key="8">
    <source>
        <dbReference type="Pfam" id="PF00535"/>
    </source>
</evidence>